<keyword evidence="3 5" id="KW-0863">Zinc-finger</keyword>
<evidence type="ECO:0000256" key="5">
    <source>
        <dbReference type="PROSITE-ProRule" id="PRU00322"/>
    </source>
</evidence>
<dbReference type="InterPro" id="IPR012340">
    <property type="entry name" value="NA-bd_OB-fold"/>
</dbReference>
<evidence type="ECO:0000259" key="8">
    <source>
        <dbReference type="PROSITE" id="PS51857"/>
    </source>
</evidence>
<organism evidence="9 10">
    <name type="scientific">Symbiodinium microadriaticum</name>
    <name type="common">Dinoflagellate</name>
    <name type="synonym">Zooxanthella microadriatica</name>
    <dbReference type="NCBI Taxonomy" id="2951"/>
    <lineage>
        <taxon>Eukaryota</taxon>
        <taxon>Sar</taxon>
        <taxon>Alveolata</taxon>
        <taxon>Dinophyceae</taxon>
        <taxon>Suessiales</taxon>
        <taxon>Symbiodiniaceae</taxon>
        <taxon>Symbiodinium</taxon>
    </lineage>
</organism>
<protein>
    <submittedName>
        <fullName evidence="9">Uncharacterized protein</fullName>
    </submittedName>
</protein>
<dbReference type="Gene3D" id="2.20.110.10">
    <property type="entry name" value="Histone H3 K4-specific methyltransferase SET7/9 N-terminal domain"/>
    <property type="match status" value="1"/>
</dbReference>
<dbReference type="SUPFAM" id="SSF90209">
    <property type="entry name" value="Ran binding protein zinc finger-like"/>
    <property type="match status" value="1"/>
</dbReference>
<evidence type="ECO:0000313" key="10">
    <source>
        <dbReference type="Proteomes" id="UP000186817"/>
    </source>
</evidence>
<dbReference type="PROSITE" id="PS50199">
    <property type="entry name" value="ZF_RANBP2_2"/>
    <property type="match status" value="1"/>
</dbReference>
<feature type="region of interest" description="Disordered" evidence="6">
    <location>
        <begin position="1"/>
        <end position="51"/>
    </location>
</feature>
<dbReference type="PANTHER" id="PTHR43215:SF14">
    <property type="entry name" value="RADIAL SPOKE HEAD 1 HOMOLOG"/>
    <property type="match status" value="1"/>
</dbReference>
<dbReference type="Gene3D" id="2.40.50.140">
    <property type="entry name" value="Nucleic acid-binding proteins"/>
    <property type="match status" value="1"/>
</dbReference>
<dbReference type="Pfam" id="PF00313">
    <property type="entry name" value="CSD"/>
    <property type="match status" value="1"/>
</dbReference>
<dbReference type="Pfam" id="PF00641">
    <property type="entry name" value="Zn_ribbon_RanBP"/>
    <property type="match status" value="1"/>
</dbReference>
<keyword evidence="1" id="KW-0479">Metal-binding</keyword>
<feature type="compositionally biased region" description="Basic and acidic residues" evidence="6">
    <location>
        <begin position="13"/>
        <end position="29"/>
    </location>
</feature>
<feature type="compositionally biased region" description="Pro residues" evidence="6">
    <location>
        <begin position="231"/>
        <end position="241"/>
    </location>
</feature>
<dbReference type="PROSITE" id="PS51857">
    <property type="entry name" value="CSD_2"/>
    <property type="match status" value="1"/>
</dbReference>
<dbReference type="GO" id="GO:0008270">
    <property type="term" value="F:zinc ion binding"/>
    <property type="evidence" value="ECO:0007669"/>
    <property type="project" value="UniProtKB-KW"/>
</dbReference>
<feature type="domain" description="RanBP2-type" evidence="7">
    <location>
        <begin position="245"/>
        <end position="274"/>
    </location>
</feature>
<feature type="compositionally biased region" description="Basic and acidic residues" evidence="6">
    <location>
        <begin position="282"/>
        <end position="310"/>
    </location>
</feature>
<dbReference type="SMART" id="SM00547">
    <property type="entry name" value="ZnF_RBZ"/>
    <property type="match status" value="1"/>
</dbReference>
<comment type="caution">
    <text evidence="9">The sequence shown here is derived from an EMBL/GenBank/DDBJ whole genome shotgun (WGS) entry which is preliminary data.</text>
</comment>
<dbReference type="Pfam" id="PF02493">
    <property type="entry name" value="MORN"/>
    <property type="match status" value="1"/>
</dbReference>
<feature type="region of interest" description="Disordered" evidence="6">
    <location>
        <begin position="282"/>
        <end position="402"/>
    </location>
</feature>
<dbReference type="InterPro" id="IPR011129">
    <property type="entry name" value="CSD"/>
</dbReference>
<evidence type="ECO:0000256" key="1">
    <source>
        <dbReference type="ARBA" id="ARBA00022723"/>
    </source>
</evidence>
<dbReference type="PANTHER" id="PTHR43215">
    <property type="entry name" value="RADIAL SPOKE HEAD 1 HOMOLOG"/>
    <property type="match status" value="1"/>
</dbReference>
<accession>A0A1Q9F6Q4</accession>
<dbReference type="OrthoDB" id="422005at2759"/>
<dbReference type="InterPro" id="IPR001876">
    <property type="entry name" value="Znf_RanBP2"/>
</dbReference>
<evidence type="ECO:0000256" key="6">
    <source>
        <dbReference type="SAM" id="MobiDB-lite"/>
    </source>
</evidence>
<dbReference type="SMART" id="SM00698">
    <property type="entry name" value="MORN"/>
    <property type="match status" value="1"/>
</dbReference>
<feature type="compositionally biased region" description="Basic and acidic residues" evidence="6">
    <location>
        <begin position="326"/>
        <end position="348"/>
    </location>
</feature>
<feature type="compositionally biased region" description="Basic residues" evidence="6">
    <location>
        <begin position="311"/>
        <end position="325"/>
    </location>
</feature>
<dbReference type="InterPro" id="IPR036443">
    <property type="entry name" value="Znf_RanBP2_sf"/>
</dbReference>
<feature type="region of interest" description="Disordered" evidence="6">
    <location>
        <begin position="225"/>
        <end position="246"/>
    </location>
</feature>
<evidence type="ECO:0000259" key="7">
    <source>
        <dbReference type="PROSITE" id="PS50199"/>
    </source>
</evidence>
<evidence type="ECO:0000256" key="2">
    <source>
        <dbReference type="ARBA" id="ARBA00022737"/>
    </source>
</evidence>
<name>A0A1Q9F6Q4_SYMMI</name>
<dbReference type="PROSITE" id="PS01358">
    <property type="entry name" value="ZF_RANBP2_1"/>
    <property type="match status" value="1"/>
</dbReference>
<feature type="domain" description="CSD" evidence="8">
    <location>
        <begin position="157"/>
        <end position="224"/>
    </location>
</feature>
<keyword evidence="4" id="KW-0862">Zinc</keyword>
<evidence type="ECO:0000256" key="4">
    <source>
        <dbReference type="ARBA" id="ARBA00022833"/>
    </source>
</evidence>
<dbReference type="CDD" id="cd04458">
    <property type="entry name" value="CSP_CDS"/>
    <property type="match status" value="1"/>
</dbReference>
<dbReference type="SMART" id="SM00357">
    <property type="entry name" value="CSP"/>
    <property type="match status" value="1"/>
</dbReference>
<dbReference type="AlphaFoldDB" id="A0A1Q9F6Q4"/>
<evidence type="ECO:0000313" key="9">
    <source>
        <dbReference type="EMBL" id="OLQ15312.1"/>
    </source>
</evidence>
<dbReference type="SUPFAM" id="SSF50249">
    <property type="entry name" value="Nucleic acid-binding proteins"/>
    <property type="match status" value="1"/>
</dbReference>
<sequence length="611" mass="69000">MAGLVTPSGWKELAAEKHSSRPDTMREYEPNTLKASDASEAPLPKTSTTDTPTIRVMLEKVELQPPAAVLQKDIEAMSESYFARELEEFRDGGIKGFMESPRIQLSRACRAILGAGLQDIFQNSGSLNLWLTAGKKTLGSISPLPFRGRGDGGRGAMPIGVMLRWNDEKGFGFIRPSDIDGPDLFCHKSSLLDGEGSILDGDEVKFVMEYDERKGKDRAIEVERYIRSSHSPPPRYVPPPSNARREGDWDCPSCGFHNFANKEECMKCGLRKASVERVRKEKADAAEEDKKKASNGKDDKADKDKKERSRERRTRRSRDRRSRDRRRGDKERSQEKDRGDRRNKERSRDRRRRSRSERGRDRDRRRRDRSGVEDDNMSDSICDGKTFSRTARRDQQGAMGQKLTGSCKLVLYSFTVLPAAGQPVRVAAETYPDENRATYKGQWQNNKRHGLGRQDWPDGAAFEGHWCNNAAEAFTWGQGYMQRTKTLVVSPFEFTRLGNEGTIQSCPALKIVGVMMNACKSTNNHDIAISLVTSGIVPKLGASDVPVQIARIVKQQLSQQLTHALQARQGVKELLAASKSSREYADFRTCTYYHKHGLTVYRGQWLQDLLE</sequence>
<dbReference type="SUPFAM" id="SSF82185">
    <property type="entry name" value="Histone H3 K4-specific methyltransferase SET7/9 N-terminal domain"/>
    <property type="match status" value="1"/>
</dbReference>
<dbReference type="InterPro" id="IPR003409">
    <property type="entry name" value="MORN"/>
</dbReference>
<gene>
    <name evidence="9" type="ORF">AK812_SmicGene459</name>
</gene>
<keyword evidence="10" id="KW-1185">Reference proteome</keyword>
<dbReference type="InterPro" id="IPR002059">
    <property type="entry name" value="CSP_DNA-bd"/>
</dbReference>
<dbReference type="Gene3D" id="4.10.1060.10">
    <property type="entry name" value="Zinc finger, RanBP2-type"/>
    <property type="match status" value="1"/>
</dbReference>
<keyword evidence="2" id="KW-0677">Repeat</keyword>
<evidence type="ECO:0000256" key="3">
    <source>
        <dbReference type="ARBA" id="ARBA00022771"/>
    </source>
</evidence>
<reference evidence="9 10" key="1">
    <citation type="submission" date="2016-02" db="EMBL/GenBank/DDBJ databases">
        <title>Genome analysis of coral dinoflagellate symbionts highlights evolutionary adaptations to a symbiotic lifestyle.</title>
        <authorList>
            <person name="Aranda M."/>
            <person name="Li Y."/>
            <person name="Liew Y.J."/>
            <person name="Baumgarten S."/>
            <person name="Simakov O."/>
            <person name="Wilson M."/>
            <person name="Piel J."/>
            <person name="Ashoor H."/>
            <person name="Bougouffa S."/>
            <person name="Bajic V.B."/>
            <person name="Ryu T."/>
            <person name="Ravasi T."/>
            <person name="Bayer T."/>
            <person name="Micklem G."/>
            <person name="Kim H."/>
            <person name="Bhak J."/>
            <person name="Lajeunesse T.C."/>
            <person name="Voolstra C.R."/>
        </authorList>
    </citation>
    <scope>NUCLEOTIDE SEQUENCE [LARGE SCALE GENOMIC DNA]</scope>
    <source>
        <strain evidence="9 10">CCMP2467</strain>
    </source>
</reference>
<dbReference type="GO" id="GO:0003676">
    <property type="term" value="F:nucleic acid binding"/>
    <property type="evidence" value="ECO:0007669"/>
    <property type="project" value="InterPro"/>
</dbReference>
<proteinExistence type="predicted"/>
<dbReference type="Proteomes" id="UP000186817">
    <property type="component" value="Unassembled WGS sequence"/>
</dbReference>
<dbReference type="EMBL" id="LSRX01000004">
    <property type="protein sequence ID" value="OLQ15312.1"/>
    <property type="molecule type" value="Genomic_DNA"/>
</dbReference>